<evidence type="ECO:0000259" key="13">
    <source>
        <dbReference type="PROSITE" id="PS50893"/>
    </source>
</evidence>
<dbReference type="PANTHER" id="PTHR45136:SF2">
    <property type="entry name" value="ABC TRANSPORTER DOMAIN-CONTAINING PROTEIN"/>
    <property type="match status" value="1"/>
</dbReference>
<dbReference type="InterPro" id="IPR003439">
    <property type="entry name" value="ABC_transporter-like_ATP-bd"/>
</dbReference>
<dbReference type="InterPro" id="IPR011527">
    <property type="entry name" value="ABC1_TM_dom"/>
</dbReference>
<gene>
    <name evidence="17" type="primary">11419688</name>
    <name evidence="15" type="ordered locus">MTR_6g009200</name>
    <name evidence="16" type="ORF">MtrunA17_Chr6g0452171</name>
</gene>
<feature type="transmembrane region" description="Helical" evidence="12">
    <location>
        <begin position="844"/>
        <end position="863"/>
    </location>
</feature>
<dbReference type="FunFam" id="3.40.50.300:FF:000205">
    <property type="entry name" value="ABC transporter B family member 4"/>
    <property type="match status" value="2"/>
</dbReference>
<evidence type="ECO:0000256" key="8">
    <source>
        <dbReference type="ARBA" id="ARBA00022989"/>
    </source>
</evidence>
<dbReference type="GO" id="GO:0042626">
    <property type="term" value="F:ATPase-coupled transmembrane transporter activity"/>
    <property type="evidence" value="ECO:0000318"/>
    <property type="project" value="GO_Central"/>
</dbReference>
<dbReference type="FunFam" id="1.20.1560.10:FF:000126">
    <property type="entry name" value="Putative ABC transporter B family member 8"/>
    <property type="match status" value="1"/>
</dbReference>
<dbReference type="CDD" id="cd18577">
    <property type="entry name" value="ABC_6TM_Pgp_ABCB1_D1_like"/>
    <property type="match status" value="1"/>
</dbReference>
<accession>G7KJZ1</accession>
<reference evidence="19" key="4">
    <citation type="journal article" date="2018" name="Nat. Plants">
        <title>Whole-genome landscape of Medicago truncatula symbiotic genes.</title>
        <authorList>
            <person name="Pecrix Y."/>
            <person name="Staton S.E."/>
            <person name="Sallet E."/>
            <person name="Lelandais-Briere C."/>
            <person name="Moreau S."/>
            <person name="Carrere S."/>
            <person name="Blein T."/>
            <person name="Jardinaud M.F."/>
            <person name="Latrasse D."/>
            <person name="Zouine M."/>
            <person name="Zahm M."/>
            <person name="Kreplak J."/>
            <person name="Mayjonade B."/>
            <person name="Satge C."/>
            <person name="Perez M."/>
            <person name="Cauet S."/>
            <person name="Marande W."/>
            <person name="Chantry-Darmon C."/>
            <person name="Lopez-Roques C."/>
            <person name="Bouchez O."/>
            <person name="Berard A."/>
            <person name="Debelle F."/>
            <person name="Munos S."/>
            <person name="Bendahmane A."/>
            <person name="Berges H."/>
            <person name="Niebel A."/>
            <person name="Buitink J."/>
            <person name="Frugier F."/>
            <person name="Benhamed M."/>
            <person name="Crespi M."/>
            <person name="Gouzy J."/>
            <person name="Gamas P."/>
        </authorList>
    </citation>
    <scope>NUCLEOTIDE SEQUENCE [LARGE SCALE GENOMIC DNA]</scope>
    <source>
        <strain evidence="19">cv. Jemalong A17</strain>
    </source>
</reference>
<reference evidence="17" key="3">
    <citation type="submission" date="2015-04" db="UniProtKB">
        <authorList>
            <consortium name="EnsemblPlants"/>
        </authorList>
    </citation>
    <scope>IDENTIFICATION</scope>
    <source>
        <strain evidence="17">cv. Jemalong A17</strain>
    </source>
</reference>
<feature type="transmembrane region" description="Helical" evidence="12">
    <location>
        <begin position="739"/>
        <end position="757"/>
    </location>
</feature>
<dbReference type="eggNOG" id="KOG0055">
    <property type="taxonomic scope" value="Eukaryota"/>
</dbReference>
<dbReference type="HOGENOM" id="CLU_000604_17_2_1"/>
<dbReference type="Gene3D" id="3.40.50.300">
    <property type="entry name" value="P-loop containing nucleotide triphosphate hydrolases"/>
    <property type="match status" value="2"/>
</dbReference>
<comment type="similarity">
    <text evidence="2">Belongs to the ABC transporter superfamily. ABCB family. Multidrug resistance exporter (TC 3.A.1.201) subfamily.</text>
</comment>
<evidence type="ECO:0000256" key="1">
    <source>
        <dbReference type="ARBA" id="ARBA00004651"/>
    </source>
</evidence>
<evidence type="ECO:0000256" key="6">
    <source>
        <dbReference type="ARBA" id="ARBA00022741"/>
    </source>
</evidence>
<dbReference type="SUPFAM" id="SSF52540">
    <property type="entry name" value="P-loop containing nucleoside triphosphate hydrolases"/>
    <property type="match status" value="2"/>
</dbReference>
<evidence type="ECO:0000313" key="15">
    <source>
        <dbReference type="EMBL" id="AES74630.2"/>
    </source>
</evidence>
<dbReference type="SMART" id="SM00382">
    <property type="entry name" value="AAA"/>
    <property type="match status" value="2"/>
</dbReference>
<feature type="transmembrane region" description="Helical" evidence="12">
    <location>
        <begin position="818"/>
        <end position="838"/>
    </location>
</feature>
<keyword evidence="10" id="KW-0325">Glycoprotein</keyword>
<organism evidence="15 18">
    <name type="scientific">Medicago truncatula</name>
    <name type="common">Barrel medic</name>
    <name type="synonym">Medicago tribuloides</name>
    <dbReference type="NCBI Taxonomy" id="3880"/>
    <lineage>
        <taxon>Eukaryota</taxon>
        <taxon>Viridiplantae</taxon>
        <taxon>Streptophyta</taxon>
        <taxon>Embryophyta</taxon>
        <taxon>Tracheophyta</taxon>
        <taxon>Spermatophyta</taxon>
        <taxon>Magnoliopsida</taxon>
        <taxon>eudicotyledons</taxon>
        <taxon>Gunneridae</taxon>
        <taxon>Pentapetalae</taxon>
        <taxon>rosids</taxon>
        <taxon>fabids</taxon>
        <taxon>Fabales</taxon>
        <taxon>Fabaceae</taxon>
        <taxon>Papilionoideae</taxon>
        <taxon>50 kb inversion clade</taxon>
        <taxon>NPAAA clade</taxon>
        <taxon>Hologalegina</taxon>
        <taxon>IRL clade</taxon>
        <taxon>Trifolieae</taxon>
        <taxon>Medicago</taxon>
    </lineage>
</organism>
<dbReference type="Gene3D" id="1.20.1560.10">
    <property type="entry name" value="ABC transporter type 1, transmembrane domain"/>
    <property type="match status" value="1"/>
</dbReference>
<keyword evidence="6" id="KW-0547">Nucleotide-binding</keyword>
<dbReference type="FunFam" id="1.20.1560.10:FF:000029">
    <property type="entry name" value="ABC transporter B family member 1"/>
    <property type="match status" value="1"/>
</dbReference>
<feature type="transmembrane region" description="Helical" evidence="12">
    <location>
        <begin position="704"/>
        <end position="727"/>
    </location>
</feature>
<dbReference type="GO" id="GO:0055085">
    <property type="term" value="P:transmembrane transport"/>
    <property type="evidence" value="ECO:0000318"/>
    <property type="project" value="GO_Central"/>
</dbReference>
<feature type="region of interest" description="Disordered" evidence="11">
    <location>
        <begin position="604"/>
        <end position="627"/>
    </location>
</feature>
<feature type="transmembrane region" description="Helical" evidence="12">
    <location>
        <begin position="266"/>
        <end position="286"/>
    </location>
</feature>
<dbReference type="PaxDb" id="3880-AES74630"/>
<name>G7KJZ1_MEDTR</name>
<dbReference type="PANTHER" id="PTHR45136">
    <property type="entry name" value="ABC TRANSPORTER DOMAIN-CONTAINING PROTEIN"/>
    <property type="match status" value="1"/>
</dbReference>
<feature type="transmembrane region" description="Helical" evidence="12">
    <location>
        <begin position="85"/>
        <end position="105"/>
    </location>
</feature>
<dbReference type="EnsemblPlants" id="AES74630">
    <property type="protein sequence ID" value="AES74630"/>
    <property type="gene ID" value="MTR_6g009200"/>
</dbReference>
<accession>A0A0C3VTD2</accession>
<keyword evidence="18" id="KW-1185">Reference proteome</keyword>
<reference evidence="15 18" key="1">
    <citation type="journal article" date="2011" name="Nature">
        <title>The Medicago genome provides insight into the evolution of rhizobial symbioses.</title>
        <authorList>
            <person name="Young N.D."/>
            <person name="Debelle F."/>
            <person name="Oldroyd G.E."/>
            <person name="Geurts R."/>
            <person name="Cannon S.B."/>
            <person name="Udvardi M.K."/>
            <person name="Benedito V.A."/>
            <person name="Mayer K.F."/>
            <person name="Gouzy J."/>
            <person name="Schoof H."/>
            <person name="Van de Peer Y."/>
            <person name="Proost S."/>
            <person name="Cook D.R."/>
            <person name="Meyers B.C."/>
            <person name="Spannagl M."/>
            <person name="Cheung F."/>
            <person name="De Mita S."/>
            <person name="Krishnakumar V."/>
            <person name="Gundlach H."/>
            <person name="Zhou S."/>
            <person name="Mudge J."/>
            <person name="Bharti A.K."/>
            <person name="Murray J.D."/>
            <person name="Naoumkina M.A."/>
            <person name="Rosen B."/>
            <person name="Silverstein K.A."/>
            <person name="Tang H."/>
            <person name="Rombauts S."/>
            <person name="Zhao P.X."/>
            <person name="Zhou P."/>
            <person name="Barbe V."/>
            <person name="Bardou P."/>
            <person name="Bechner M."/>
            <person name="Bellec A."/>
            <person name="Berger A."/>
            <person name="Berges H."/>
            <person name="Bidwell S."/>
            <person name="Bisseling T."/>
            <person name="Choisne N."/>
            <person name="Couloux A."/>
            <person name="Denny R."/>
            <person name="Deshpande S."/>
            <person name="Dai X."/>
            <person name="Doyle J.J."/>
            <person name="Dudez A.M."/>
            <person name="Farmer A.D."/>
            <person name="Fouteau S."/>
            <person name="Franken C."/>
            <person name="Gibelin C."/>
            <person name="Gish J."/>
            <person name="Goldstein S."/>
            <person name="Gonzalez A.J."/>
            <person name="Green P.J."/>
            <person name="Hallab A."/>
            <person name="Hartog M."/>
            <person name="Hua A."/>
            <person name="Humphray S.J."/>
            <person name="Jeong D.H."/>
            <person name="Jing Y."/>
            <person name="Jocker A."/>
            <person name="Kenton S.M."/>
            <person name="Kim D.J."/>
            <person name="Klee K."/>
            <person name="Lai H."/>
            <person name="Lang C."/>
            <person name="Lin S."/>
            <person name="Macmil S.L."/>
            <person name="Magdelenat G."/>
            <person name="Matthews L."/>
            <person name="McCorrison J."/>
            <person name="Monaghan E.L."/>
            <person name="Mun J.H."/>
            <person name="Najar F.Z."/>
            <person name="Nicholson C."/>
            <person name="Noirot C."/>
            <person name="O'Bleness M."/>
            <person name="Paule C.R."/>
            <person name="Poulain J."/>
            <person name="Prion F."/>
            <person name="Qin B."/>
            <person name="Qu C."/>
            <person name="Retzel E.F."/>
            <person name="Riddle C."/>
            <person name="Sallet E."/>
            <person name="Samain S."/>
            <person name="Samson N."/>
            <person name="Sanders I."/>
            <person name="Saurat O."/>
            <person name="Scarpelli C."/>
            <person name="Schiex T."/>
            <person name="Segurens B."/>
            <person name="Severin A.J."/>
            <person name="Sherrier D.J."/>
            <person name="Shi R."/>
            <person name="Sims S."/>
            <person name="Singer S.R."/>
            <person name="Sinharoy S."/>
            <person name="Sterck L."/>
            <person name="Viollet A."/>
            <person name="Wang B.B."/>
            <person name="Wang K."/>
            <person name="Wang M."/>
            <person name="Wang X."/>
            <person name="Warfsmann J."/>
            <person name="Weissenbach J."/>
            <person name="White D.D."/>
            <person name="White J.D."/>
            <person name="Wiley G.B."/>
            <person name="Wincker P."/>
            <person name="Xing Y."/>
            <person name="Yang L."/>
            <person name="Yao Z."/>
            <person name="Ying F."/>
            <person name="Zhai J."/>
            <person name="Zhou L."/>
            <person name="Zuber A."/>
            <person name="Denarie J."/>
            <person name="Dixon R.A."/>
            <person name="May G.D."/>
            <person name="Schwartz D.C."/>
            <person name="Rogers J."/>
            <person name="Quetier F."/>
            <person name="Town C.D."/>
            <person name="Roe B.A."/>
        </authorList>
    </citation>
    <scope>NUCLEOTIDE SEQUENCE [LARGE SCALE GENOMIC DNA]</scope>
    <source>
        <strain evidence="15">A17</strain>
        <strain evidence="17 18">cv. Jemalong A17</strain>
    </source>
</reference>
<evidence type="ECO:0000256" key="12">
    <source>
        <dbReference type="SAM" id="Phobius"/>
    </source>
</evidence>
<dbReference type="InterPro" id="IPR017871">
    <property type="entry name" value="ABC_transporter-like_CS"/>
</dbReference>
<dbReference type="CDD" id="cd03249">
    <property type="entry name" value="ABC_MTABC3_MDL1_MDL2"/>
    <property type="match status" value="2"/>
</dbReference>
<reference evidence="16" key="5">
    <citation type="journal article" date="2018" name="Nat. Plants">
        <title>Whole-genome landscape of Medicago truncatula symbiotic genes.</title>
        <authorList>
            <person name="Pecrix Y."/>
            <person name="Gamas P."/>
            <person name="Carrere S."/>
        </authorList>
    </citation>
    <scope>NUCLEOTIDE SEQUENCE</scope>
    <source>
        <tissue evidence="16">Leaves</tissue>
    </source>
</reference>
<evidence type="ECO:0000313" key="16">
    <source>
        <dbReference type="EMBL" id="RHN49952.1"/>
    </source>
</evidence>
<evidence type="ECO:0000256" key="3">
    <source>
        <dbReference type="ARBA" id="ARBA00022448"/>
    </source>
</evidence>
<dbReference type="EC" id="3.6.3.44" evidence="16"/>
<dbReference type="PROSITE" id="PS50929">
    <property type="entry name" value="ABC_TM1F"/>
    <property type="match status" value="2"/>
</dbReference>
<dbReference type="EMBL" id="PSQE01000006">
    <property type="protein sequence ID" value="RHN49952.1"/>
    <property type="molecule type" value="Genomic_DNA"/>
</dbReference>
<dbReference type="InterPro" id="IPR036640">
    <property type="entry name" value="ABC1_TM_sf"/>
</dbReference>
<keyword evidence="3" id="KW-0813">Transport</keyword>
<feature type="transmembrane region" description="Helical" evidence="12">
    <location>
        <begin position="188"/>
        <end position="207"/>
    </location>
</feature>
<keyword evidence="7" id="KW-0067">ATP-binding</keyword>
<evidence type="ECO:0000256" key="10">
    <source>
        <dbReference type="ARBA" id="ARBA00023180"/>
    </source>
</evidence>
<proteinExistence type="inferred from homology"/>
<comment type="subcellular location">
    <subcellularLocation>
        <location evidence="1">Cell membrane</location>
        <topology evidence="1">Multi-pass membrane protein</topology>
    </subcellularLocation>
</comment>
<evidence type="ECO:0000259" key="14">
    <source>
        <dbReference type="PROSITE" id="PS50929"/>
    </source>
</evidence>
<evidence type="ECO:0000256" key="9">
    <source>
        <dbReference type="ARBA" id="ARBA00023136"/>
    </source>
</evidence>
<feature type="transmembrane region" description="Helical" evidence="12">
    <location>
        <begin position="24"/>
        <end position="45"/>
    </location>
</feature>
<keyword evidence="8 12" id="KW-1133">Transmembrane helix</keyword>
<evidence type="ECO:0000313" key="18">
    <source>
        <dbReference type="Proteomes" id="UP000002051"/>
    </source>
</evidence>
<dbReference type="Pfam" id="PF00005">
    <property type="entry name" value="ABC_tran"/>
    <property type="match status" value="2"/>
</dbReference>
<keyword evidence="5" id="KW-0677">Repeat</keyword>
<reference evidence="15 18" key="2">
    <citation type="journal article" date="2014" name="BMC Genomics">
        <title>An improved genome release (version Mt4.0) for the model legume Medicago truncatula.</title>
        <authorList>
            <person name="Tang H."/>
            <person name="Krishnakumar V."/>
            <person name="Bidwell S."/>
            <person name="Rosen B."/>
            <person name="Chan A."/>
            <person name="Zhou S."/>
            <person name="Gentzbittel L."/>
            <person name="Childs K.L."/>
            <person name="Yandell M."/>
            <person name="Gundlach H."/>
            <person name="Mayer K.F."/>
            <person name="Schwartz D.C."/>
            <person name="Town C.D."/>
        </authorList>
    </citation>
    <scope>GENOME REANNOTATION</scope>
    <source>
        <strain evidence="17 18">cv. Jemalong A17</strain>
    </source>
</reference>
<dbReference type="Gramene" id="rna34190">
    <property type="protein sequence ID" value="RHN49952.1"/>
    <property type="gene ID" value="gene34190"/>
</dbReference>
<evidence type="ECO:0000256" key="2">
    <source>
        <dbReference type="ARBA" id="ARBA00007577"/>
    </source>
</evidence>
<dbReference type="GO" id="GO:0016020">
    <property type="term" value="C:membrane"/>
    <property type="evidence" value="ECO:0000318"/>
    <property type="project" value="GO_Central"/>
</dbReference>
<sequence>MGGGDQKNVSINVKKKKNGSFRSIFMHADVLDCFFMAFGLIGAIGDGLMTPLVLFITSRIMNSIGTISGSSSTNFVHNINENALVLLYLACASFAACFLEGYCWTRTGERQAARMRARYLKAVLRQEVAYFDLHVTSTSEVITSVSNDSLVIQDVLSEKVPNFLMNASMFIGSYIVAFALLWRLAIVGFPFVVLLVIPGFMYGRTLMGLARKMREEYNQAGTIAEQAISSIRTVYSFAGESKTIAAFSNALEGSVKLGLKQGLAKGLAIGSNGVVFAIWSFMSFYGSRMVMYHGAKGGTVFAVGASLALGGLALGAGLSNVKYFSEASVAGERIMEMIKRVPKIDSENIEGEILEKVLGEVEFNHVEFVYPSRPESVVLNDFCLKVPSGKTVALVGGSGSGKSTVVSLLQRFYDPIGGEILLDGVAIHKLQLKWLRSQMGLVSQEPALFATSIMENILFGREDATYEEIVDAAKASNAHNFISMLPQGYDTQVGERGVQMSGGQKQRIAIARAIIKMPKILLLDEATSALDSESERVVQEALDKAAVGRTTIIIAHRLSTIQNADIIAVVQNGKIMETGSHESLMQNENSLYTSLVRLQQTRNDQTDDTPSIMNRGHMQNTSSRRLVSRSSSSFNSMTHGGDDILNYNNVVEDIVNNVVVVDDRNNHNSINNTKKEKVKVPSFRRLLAMNVPEWKQACLGCINAVLFGAIQPVYSFALGSVVSVYFLEDHDEIKKQIRIYVFCFLGLAVISLVVNVLQHYSFAYMGEYLTKRVRERMFSKILTFEVGWFDEDRNSTGSVCSRLAKDANVVRSLVGDRLALVVQTISAVVIAFTMGLIIAWRLAIVMIAVQPVIICCFYTRRVLLKNMSSKAIKAQDECSKIAAEAVSNLRTINAFSSQDRILKMLEKAQQGPSHESIRQSWFAGIGLACSQSLNFCTWALDFWYGGKLVSQGYISAKALFETFMILVSTGRVIADAGSMTNDLAKGSDAVGSVFAVLDRYTKIEPDDLESYQAEKLIGKIELRDVYFSYPARPNVMIFQGFSIKIDAGKSTALVGESGSGKSTIIGLIERFYDPLKGIVTIDGRDIKTYNLRSLRKHIALVSQEPTLFSGTIRENIAYGAYDDTVDESEIIEASKASNAHDFISSLKDGYDTLCGDRGVQLSGGQKQRIAIARAILKNPEVLLLDEATSALDSQSEKLVQDALERVMVGRTSVVVAHRLSTIQNCDLIAVLDKGSVVEKGTHSSLLSKGPSGAYYSLVSLQRRPTNITIDSSHEIN</sequence>
<dbReference type="AlphaFoldDB" id="G7KJZ1"/>
<dbReference type="GO" id="GO:0005886">
    <property type="term" value="C:plasma membrane"/>
    <property type="evidence" value="ECO:0007669"/>
    <property type="project" value="UniProtKB-SubCell"/>
</dbReference>
<dbReference type="GO" id="GO:0005524">
    <property type="term" value="F:ATP binding"/>
    <property type="evidence" value="ECO:0007669"/>
    <property type="project" value="UniProtKB-KW"/>
</dbReference>
<dbReference type="InterPro" id="IPR027417">
    <property type="entry name" value="P-loop_NTPase"/>
</dbReference>
<evidence type="ECO:0000256" key="5">
    <source>
        <dbReference type="ARBA" id="ARBA00022737"/>
    </source>
</evidence>
<feature type="domain" description="ABC transporter" evidence="13">
    <location>
        <begin position="361"/>
        <end position="597"/>
    </location>
</feature>
<keyword evidence="16" id="KW-0378">Hydrolase</keyword>
<dbReference type="PROSITE" id="PS00211">
    <property type="entry name" value="ABC_TRANSPORTER_1"/>
    <property type="match status" value="2"/>
</dbReference>
<dbReference type="InterPro" id="IPR003593">
    <property type="entry name" value="AAA+_ATPase"/>
</dbReference>
<dbReference type="GO" id="GO:0140359">
    <property type="term" value="F:ABC-type transporter activity"/>
    <property type="evidence" value="ECO:0007669"/>
    <property type="project" value="InterPro"/>
</dbReference>
<dbReference type="Proteomes" id="UP000002051">
    <property type="component" value="Chromosome 6"/>
</dbReference>
<dbReference type="GO" id="GO:0016887">
    <property type="term" value="F:ATP hydrolysis activity"/>
    <property type="evidence" value="ECO:0007669"/>
    <property type="project" value="InterPro"/>
</dbReference>
<dbReference type="KEGG" id="mtr:11419688"/>
<feature type="transmembrane region" description="Helical" evidence="12">
    <location>
        <begin position="298"/>
        <end position="318"/>
    </location>
</feature>
<dbReference type="Proteomes" id="UP000265566">
    <property type="component" value="Chromosome 6"/>
</dbReference>
<protein>
    <submittedName>
        <fullName evidence="15">ABC transporter B family protein</fullName>
    </submittedName>
    <submittedName>
        <fullName evidence="16">Putative xenobiotic-transporting ATPase</fullName>
        <ecNumber evidence="16">3.6.3.44</ecNumber>
    </submittedName>
</protein>
<evidence type="ECO:0000256" key="4">
    <source>
        <dbReference type="ARBA" id="ARBA00022692"/>
    </source>
</evidence>
<dbReference type="PROSITE" id="PS50893">
    <property type="entry name" value="ABC_TRANSPORTER_2"/>
    <property type="match status" value="2"/>
</dbReference>
<evidence type="ECO:0000256" key="11">
    <source>
        <dbReference type="SAM" id="MobiDB-lite"/>
    </source>
</evidence>
<keyword evidence="4 12" id="KW-0812">Transmembrane</keyword>
<evidence type="ECO:0000313" key="19">
    <source>
        <dbReference type="Proteomes" id="UP000265566"/>
    </source>
</evidence>
<dbReference type="OrthoDB" id="6500128at2759"/>
<feature type="domain" description="ABC transmembrane type-1" evidence="14">
    <location>
        <begin position="704"/>
        <end position="985"/>
    </location>
</feature>
<keyword evidence="9 12" id="KW-0472">Membrane</keyword>
<dbReference type="CDD" id="cd18578">
    <property type="entry name" value="ABC_6TM_Pgp_ABCB1_D2_like"/>
    <property type="match status" value="1"/>
</dbReference>
<evidence type="ECO:0000256" key="7">
    <source>
        <dbReference type="ARBA" id="ARBA00022840"/>
    </source>
</evidence>
<dbReference type="SUPFAM" id="SSF90123">
    <property type="entry name" value="ABC transporter transmembrane region"/>
    <property type="match status" value="2"/>
</dbReference>
<dbReference type="Pfam" id="PF00664">
    <property type="entry name" value="ABC_membrane"/>
    <property type="match status" value="2"/>
</dbReference>
<feature type="domain" description="ABC transporter" evidence="13">
    <location>
        <begin position="1020"/>
        <end position="1258"/>
    </location>
</feature>
<feature type="domain" description="ABC transmembrane type-1" evidence="14">
    <location>
        <begin position="37"/>
        <end position="326"/>
    </location>
</feature>
<feature type="compositionally biased region" description="Polar residues" evidence="11">
    <location>
        <begin position="604"/>
        <end position="621"/>
    </location>
</feature>
<evidence type="ECO:0000313" key="17">
    <source>
        <dbReference type="EnsemblPlants" id="AES74630"/>
    </source>
</evidence>
<dbReference type="EMBL" id="CM001222">
    <property type="protein sequence ID" value="AES74630.2"/>
    <property type="molecule type" value="Genomic_DNA"/>
</dbReference>